<keyword evidence="4" id="KW-1133">Transmembrane helix</keyword>
<dbReference type="GO" id="GO:0022857">
    <property type="term" value="F:transmembrane transporter activity"/>
    <property type="evidence" value="ECO:0007669"/>
    <property type="project" value="TreeGrafter"/>
</dbReference>
<keyword evidence="2" id="KW-0813">Transport</keyword>
<comment type="caution">
    <text evidence="6">The sequence shown here is derived from an EMBL/GenBank/DDBJ whole genome shotgun (WGS) entry which is preliminary data.</text>
</comment>
<keyword evidence="5" id="KW-0472">Membrane</keyword>
<comment type="subcellular location">
    <subcellularLocation>
        <location evidence="1">Membrane</location>
        <topology evidence="1">Multi-pass membrane protein</topology>
    </subcellularLocation>
</comment>
<dbReference type="PANTHER" id="PTHR43791:SF65">
    <property type="entry name" value="MAJOR FACILITATOR SUPERFAMILY (MFS) PROFILE DOMAIN-CONTAINING PROTEIN-RELATED"/>
    <property type="match status" value="1"/>
</dbReference>
<evidence type="ECO:0000256" key="3">
    <source>
        <dbReference type="ARBA" id="ARBA00022692"/>
    </source>
</evidence>
<keyword evidence="3" id="KW-0812">Transmembrane</keyword>
<evidence type="ECO:0000256" key="1">
    <source>
        <dbReference type="ARBA" id="ARBA00004141"/>
    </source>
</evidence>
<evidence type="ECO:0000256" key="2">
    <source>
        <dbReference type="ARBA" id="ARBA00022448"/>
    </source>
</evidence>
<dbReference type="AlphaFoldDB" id="A0A0V1PRH0"/>
<dbReference type="GO" id="GO:0016020">
    <property type="term" value="C:membrane"/>
    <property type="evidence" value="ECO:0007669"/>
    <property type="project" value="UniProtKB-SubCell"/>
</dbReference>
<evidence type="ECO:0000313" key="7">
    <source>
        <dbReference type="Proteomes" id="UP000054251"/>
    </source>
</evidence>
<keyword evidence="7" id="KW-1185">Reference proteome</keyword>
<dbReference type="PANTHER" id="PTHR43791">
    <property type="entry name" value="PERMEASE-RELATED"/>
    <property type="match status" value="1"/>
</dbReference>
<reference evidence="6 7" key="1">
    <citation type="submission" date="2015-11" db="EMBL/GenBank/DDBJ databases">
        <title>The genome of Debaryomyces fabryi.</title>
        <authorList>
            <person name="Tafer H."/>
            <person name="Lopandic K."/>
        </authorList>
    </citation>
    <scope>NUCLEOTIDE SEQUENCE [LARGE SCALE GENOMIC DNA]</scope>
    <source>
        <strain evidence="6 7">CBS 789</strain>
    </source>
</reference>
<dbReference type="GeneID" id="26842561"/>
<dbReference type="RefSeq" id="XP_015464786.1">
    <property type="nucleotide sequence ID" value="XM_015614381.1"/>
</dbReference>
<proteinExistence type="predicted"/>
<name>A0A0V1PRH0_9ASCO</name>
<evidence type="ECO:0000256" key="4">
    <source>
        <dbReference type="ARBA" id="ARBA00022989"/>
    </source>
</evidence>
<gene>
    <name evidence="6" type="ORF">AC631_05552</name>
</gene>
<organism evidence="6 7">
    <name type="scientific">Debaryomyces fabryi</name>
    <dbReference type="NCBI Taxonomy" id="58627"/>
    <lineage>
        <taxon>Eukaryota</taxon>
        <taxon>Fungi</taxon>
        <taxon>Dikarya</taxon>
        <taxon>Ascomycota</taxon>
        <taxon>Saccharomycotina</taxon>
        <taxon>Pichiomycetes</taxon>
        <taxon>Debaryomycetaceae</taxon>
        <taxon>Debaryomyces</taxon>
    </lineage>
</organism>
<dbReference type="Proteomes" id="UP000054251">
    <property type="component" value="Unassembled WGS sequence"/>
</dbReference>
<evidence type="ECO:0000313" key="6">
    <source>
        <dbReference type="EMBL" id="KRZ98683.1"/>
    </source>
</evidence>
<evidence type="ECO:0000256" key="5">
    <source>
        <dbReference type="ARBA" id="ARBA00023136"/>
    </source>
</evidence>
<dbReference type="OrthoDB" id="1935484at2759"/>
<dbReference type="SUPFAM" id="SSF103473">
    <property type="entry name" value="MFS general substrate transporter"/>
    <property type="match status" value="1"/>
</dbReference>
<sequence>MSISSIDKKDKAFIESTLLDLESVKKDEHIFQDPAVAEYYYNLYEETKYECRTHFDPEFTWSEKEEKKVTWKNDWHVTFWSFMMFTALNFDRTNLQQALSDNFLEDLNLTTNQLNTGKTINLVCFLAAELPS</sequence>
<accession>A0A0V1PRH0</accession>
<dbReference type="EMBL" id="LMYN01000228">
    <property type="protein sequence ID" value="KRZ98683.1"/>
    <property type="molecule type" value="Genomic_DNA"/>
</dbReference>
<protein>
    <submittedName>
        <fullName evidence="6">Uncharacterized protein</fullName>
    </submittedName>
</protein>
<dbReference type="InterPro" id="IPR036259">
    <property type="entry name" value="MFS_trans_sf"/>
</dbReference>